<dbReference type="Gene3D" id="1.25.40.10">
    <property type="entry name" value="Tetratricopeptide repeat domain"/>
    <property type="match status" value="1"/>
</dbReference>
<reference evidence="1 2" key="1">
    <citation type="submission" date="2020-09" db="EMBL/GenBank/DDBJ databases">
        <title>Sphingomonas sp., a new species isolated from pork steak.</title>
        <authorList>
            <person name="Heidler von Heilborn D."/>
        </authorList>
    </citation>
    <scope>NUCLEOTIDE SEQUENCE [LARGE SCALE GENOMIC DNA]</scope>
    <source>
        <strain evidence="2">S8-3T</strain>
    </source>
</reference>
<dbReference type="Proteomes" id="UP000516148">
    <property type="component" value="Chromosome"/>
</dbReference>
<dbReference type="InterPro" id="IPR011990">
    <property type="entry name" value="TPR-like_helical_dom_sf"/>
</dbReference>
<dbReference type="SUPFAM" id="SSF48452">
    <property type="entry name" value="TPR-like"/>
    <property type="match status" value="1"/>
</dbReference>
<gene>
    <name evidence="1" type="ORF">H3Z74_16585</name>
</gene>
<dbReference type="RefSeq" id="WP_187760683.1">
    <property type="nucleotide sequence ID" value="NZ_CP061038.1"/>
</dbReference>
<organism evidence="1 2">
    <name type="scientific">Sphingomonas alpina</name>
    <dbReference type="NCBI Taxonomy" id="653931"/>
    <lineage>
        <taxon>Bacteria</taxon>
        <taxon>Pseudomonadati</taxon>
        <taxon>Pseudomonadota</taxon>
        <taxon>Alphaproteobacteria</taxon>
        <taxon>Sphingomonadales</taxon>
        <taxon>Sphingomonadaceae</taxon>
        <taxon>Sphingomonas</taxon>
    </lineage>
</organism>
<name>A0A7H0LFA2_9SPHN</name>
<dbReference type="EMBL" id="CP061038">
    <property type="protein sequence ID" value="QNQ08355.1"/>
    <property type="molecule type" value="Genomic_DNA"/>
</dbReference>
<accession>A0A7H0LFA2</accession>
<dbReference type="AlphaFoldDB" id="A0A7H0LFA2"/>
<protein>
    <submittedName>
        <fullName evidence="1">Tetratricopeptide repeat protein</fullName>
    </submittedName>
</protein>
<evidence type="ECO:0000313" key="1">
    <source>
        <dbReference type="EMBL" id="QNQ08355.1"/>
    </source>
</evidence>
<proteinExistence type="predicted"/>
<dbReference type="Pfam" id="PF13424">
    <property type="entry name" value="TPR_12"/>
    <property type="match status" value="1"/>
</dbReference>
<sequence>MVVEDRQELNAAAYALIVHLCARGDQLARDGVFDEAVDEYNKALALVPEPKEGWNATTWILIAIGDACFRAGDDEAALEALEDAVICPGGLGNPFLHLRYGQVLLNLGHDDHAADELMRAYIGGGEEIYASEDPRYRAFLKTRAILPDLEGDRAGGD</sequence>
<evidence type="ECO:0000313" key="2">
    <source>
        <dbReference type="Proteomes" id="UP000516148"/>
    </source>
</evidence>
<dbReference type="KEGG" id="spap:H3Z74_16585"/>
<keyword evidence="2" id="KW-1185">Reference proteome</keyword>